<keyword evidence="15" id="KW-1185">Reference proteome</keyword>
<evidence type="ECO:0000256" key="11">
    <source>
        <dbReference type="RuleBase" id="RU364014"/>
    </source>
</evidence>
<accession>A0A9P8TSB7</accession>
<feature type="region of interest" description="Disordered" evidence="12">
    <location>
        <begin position="352"/>
        <end position="441"/>
    </location>
</feature>
<evidence type="ECO:0000256" key="8">
    <source>
        <dbReference type="ARBA" id="ARBA00023163"/>
    </source>
</evidence>
<gene>
    <name evidence="14" type="ORF">WICPIJ_000614</name>
</gene>
<dbReference type="GO" id="GO:0006355">
    <property type="term" value="P:regulation of DNA-templated transcription"/>
    <property type="evidence" value="ECO:0007669"/>
    <property type="project" value="InterPro"/>
</dbReference>
<dbReference type="PROSITE" id="PS50082">
    <property type="entry name" value="WD_REPEATS_2"/>
    <property type="match status" value="1"/>
</dbReference>
<dbReference type="AlphaFoldDB" id="A0A9P8TSB7"/>
<dbReference type="GO" id="GO:0000417">
    <property type="term" value="C:HIR complex"/>
    <property type="evidence" value="ECO:0007669"/>
    <property type="project" value="TreeGrafter"/>
</dbReference>
<dbReference type="InterPro" id="IPR015943">
    <property type="entry name" value="WD40/YVTN_repeat-like_dom_sf"/>
</dbReference>
<proteinExistence type="inferred from homology"/>
<comment type="function">
    <text evidence="11">Required for replication-independent chromatin assembly and for the periodic repression of histone gene transcription during the cell cycle.</text>
</comment>
<evidence type="ECO:0000256" key="10">
    <source>
        <dbReference type="PROSITE-ProRule" id="PRU00221"/>
    </source>
</evidence>
<keyword evidence="5 11" id="KW-0677">Repeat</keyword>
<feature type="compositionally biased region" description="Low complexity" evidence="12">
    <location>
        <begin position="466"/>
        <end position="477"/>
    </location>
</feature>
<evidence type="ECO:0000256" key="4">
    <source>
        <dbReference type="ARBA" id="ARBA00022574"/>
    </source>
</evidence>
<dbReference type="InterPro" id="IPR019015">
    <property type="entry name" value="HIRA_B_motif"/>
</dbReference>
<dbReference type="InterPro" id="IPR036322">
    <property type="entry name" value="WD40_repeat_dom_sf"/>
</dbReference>
<dbReference type="GO" id="GO:0000785">
    <property type="term" value="C:chromatin"/>
    <property type="evidence" value="ECO:0007669"/>
    <property type="project" value="TreeGrafter"/>
</dbReference>
<comment type="subcellular location">
    <subcellularLocation>
        <location evidence="1 11">Nucleus</location>
    </subcellularLocation>
</comment>
<keyword evidence="9 11" id="KW-0539">Nucleus</keyword>
<dbReference type="GO" id="GO:0006338">
    <property type="term" value="P:chromatin remodeling"/>
    <property type="evidence" value="ECO:0007669"/>
    <property type="project" value="InterPro"/>
</dbReference>
<dbReference type="GO" id="GO:0005634">
    <property type="term" value="C:nucleus"/>
    <property type="evidence" value="ECO:0007669"/>
    <property type="project" value="UniProtKB-SubCell"/>
</dbReference>
<evidence type="ECO:0000256" key="5">
    <source>
        <dbReference type="ARBA" id="ARBA00022737"/>
    </source>
</evidence>
<reference evidence="14" key="1">
    <citation type="journal article" date="2021" name="Open Biol.">
        <title>Shared evolutionary footprints suggest mitochondrial oxidative damage underlies multiple complex I losses in fungi.</title>
        <authorList>
            <person name="Schikora-Tamarit M.A."/>
            <person name="Marcet-Houben M."/>
            <person name="Nosek J."/>
            <person name="Gabaldon T."/>
        </authorList>
    </citation>
    <scope>NUCLEOTIDE SEQUENCE</scope>
    <source>
        <strain evidence="14">CBS2887</strain>
    </source>
</reference>
<evidence type="ECO:0000256" key="1">
    <source>
        <dbReference type="ARBA" id="ARBA00004123"/>
    </source>
</evidence>
<evidence type="ECO:0000256" key="6">
    <source>
        <dbReference type="ARBA" id="ARBA00022853"/>
    </source>
</evidence>
<dbReference type="Pfam" id="PF07569">
    <property type="entry name" value="Hira"/>
    <property type="match status" value="1"/>
</dbReference>
<keyword evidence="8 11" id="KW-0804">Transcription</keyword>
<evidence type="ECO:0000256" key="9">
    <source>
        <dbReference type="ARBA" id="ARBA00023242"/>
    </source>
</evidence>
<dbReference type="GO" id="GO:0006351">
    <property type="term" value="P:DNA-templated transcription"/>
    <property type="evidence" value="ECO:0007669"/>
    <property type="project" value="InterPro"/>
</dbReference>
<protein>
    <recommendedName>
        <fullName evidence="11">Protein HIR</fullName>
    </recommendedName>
</protein>
<keyword evidence="3 11" id="KW-0678">Repressor</keyword>
<dbReference type="EMBL" id="JAEUBG010000350">
    <property type="protein sequence ID" value="KAH3688401.1"/>
    <property type="molecule type" value="Genomic_DNA"/>
</dbReference>
<dbReference type="SUPFAM" id="SSF50978">
    <property type="entry name" value="WD40 repeat-like"/>
    <property type="match status" value="2"/>
</dbReference>
<feature type="domain" description="Protein HIRA-like C-terminal" evidence="13">
    <location>
        <begin position="622"/>
        <end position="838"/>
    </location>
</feature>
<name>A0A9P8TSB7_WICPI</name>
<feature type="region of interest" description="Disordered" evidence="12">
    <location>
        <begin position="461"/>
        <end position="483"/>
    </location>
</feature>
<evidence type="ECO:0000256" key="7">
    <source>
        <dbReference type="ARBA" id="ARBA00023015"/>
    </source>
</evidence>
<comment type="caution">
    <text evidence="14">The sequence shown here is derived from an EMBL/GenBank/DDBJ whole genome shotgun (WGS) entry which is preliminary data.</text>
</comment>
<evidence type="ECO:0000313" key="14">
    <source>
        <dbReference type="EMBL" id="KAH3688401.1"/>
    </source>
</evidence>
<dbReference type="PANTHER" id="PTHR13831">
    <property type="entry name" value="MEMBER OF THE HIR1 FAMILY OF WD-REPEAT PROTEINS"/>
    <property type="match status" value="1"/>
</dbReference>
<reference evidence="14" key="2">
    <citation type="submission" date="2021-01" db="EMBL/GenBank/DDBJ databases">
        <authorList>
            <person name="Schikora-Tamarit M.A."/>
        </authorList>
    </citation>
    <scope>NUCLEOTIDE SEQUENCE</scope>
    <source>
        <strain evidence="14">CBS2887</strain>
    </source>
</reference>
<dbReference type="PANTHER" id="PTHR13831:SF1">
    <property type="entry name" value="PROTEIN HIR2"/>
    <property type="match status" value="1"/>
</dbReference>
<evidence type="ECO:0000313" key="15">
    <source>
        <dbReference type="Proteomes" id="UP000774326"/>
    </source>
</evidence>
<evidence type="ECO:0000259" key="13">
    <source>
        <dbReference type="Pfam" id="PF07569"/>
    </source>
</evidence>
<feature type="repeat" description="WD" evidence="10">
    <location>
        <begin position="8"/>
        <end position="47"/>
    </location>
</feature>
<dbReference type="Pfam" id="PF00400">
    <property type="entry name" value="WD40"/>
    <property type="match status" value="1"/>
</dbReference>
<evidence type="ECO:0000256" key="3">
    <source>
        <dbReference type="ARBA" id="ARBA00022491"/>
    </source>
</evidence>
<keyword evidence="7 11" id="KW-0805">Transcription regulation</keyword>
<dbReference type="InterPro" id="IPR011494">
    <property type="entry name" value="HIRA-like_C"/>
</dbReference>
<dbReference type="InterPro" id="IPR001680">
    <property type="entry name" value="WD40_rpt"/>
</dbReference>
<dbReference type="GO" id="GO:0031491">
    <property type="term" value="F:nucleosome binding"/>
    <property type="evidence" value="ECO:0007669"/>
    <property type="project" value="TreeGrafter"/>
</dbReference>
<dbReference type="OrthoDB" id="1741719at2759"/>
<dbReference type="Pfam" id="PF09453">
    <property type="entry name" value="HIRA_B"/>
    <property type="match status" value="1"/>
</dbReference>
<sequence>MRAIKLPLSCHKSNITALDVLQNHLLTGTTSGKVFVWDIKKLNKTALLESPTYEDFNSLKPTSSCTAHQDGRITSVKFFDQQRCISSASDGKVIMTNIITGKVEVLLEHEVEINDIQIMENFVFAATLNKILIINALDKELVTSITVKSDVKCISLDPTKNYLTVIGFNKSCSMYQVQITDGDVFCKRMDVPLETVANVNGITRTSWTSIGDKYALPNTPTPDKNIANTVGIYRRKDFKLDFQLVGPDANIVKFSPRLYNMNGNLTNFIALACEDGSFSVWNSCYQTSLFEAAGITTSSISDVAWSEDGQTVFTSADTLMIFAFEESDLGQKAGAVEIAKLMRGLTYPEPLSTEEMKDQLSQRKSHKVSVKEMKPKPKKSQTAVNASPSTNIPAKKPTTQTPKLLDSPNITSNEKISTTKPKQPSNVKVAPKAPQKTETQIELQSAVVKDGKKRVAPTLISGIGNAQQPKPSQAAKQETTEPSRLMDFQQPSYSVPRDLKRREEFKDGPDSQVKKKRDLEVVEFIGSIVINPSTAFSKLRVSTPKIRSSFIQTSPTDDTIALEIVNGSGNTEKPSKVSLVRGSSRLIFDYIPKLIGLATGGGGKFWAVSTIDGVVYVFGNSGRKLLPVMTLGTPLSFLESKGPYLMAVTSIGEIYVWDVLKKKVHFSPTSLYSILSRSNPELLTRAENLTLVSLSSNGIPVVTISNGNGFIYDPDMEVWNVVSDTWWAFGSQFWDGGRATALHGNQQNIMTVLESKTNDEILRKGRGKFLQQISKTMLMKEGYENLEKVISLSHLENKILISAKLGNSDDFKALLLIYCKRVSEMGLRSKLLEVLQGLYNERKGSKEDEDIKNLGLDKKELLKDVIFNCANIRSVQRILVEYATLLGIVDQLIL</sequence>
<dbReference type="SMART" id="SM00320">
    <property type="entry name" value="WD40"/>
    <property type="match status" value="5"/>
</dbReference>
<organism evidence="14 15">
    <name type="scientific">Wickerhamomyces pijperi</name>
    <name type="common">Yeast</name>
    <name type="synonym">Pichia pijperi</name>
    <dbReference type="NCBI Taxonomy" id="599730"/>
    <lineage>
        <taxon>Eukaryota</taxon>
        <taxon>Fungi</taxon>
        <taxon>Dikarya</taxon>
        <taxon>Ascomycota</taxon>
        <taxon>Saccharomycotina</taxon>
        <taxon>Saccharomycetes</taxon>
        <taxon>Phaffomycetales</taxon>
        <taxon>Wickerhamomycetaceae</taxon>
        <taxon>Wickerhamomyces</taxon>
    </lineage>
</organism>
<feature type="compositionally biased region" description="Polar residues" evidence="12">
    <location>
        <begin position="380"/>
        <end position="426"/>
    </location>
</feature>
<evidence type="ECO:0000256" key="12">
    <source>
        <dbReference type="SAM" id="MobiDB-lite"/>
    </source>
</evidence>
<keyword evidence="4 10" id="KW-0853">WD repeat</keyword>
<evidence type="ECO:0000256" key="2">
    <source>
        <dbReference type="ARBA" id="ARBA00007306"/>
    </source>
</evidence>
<comment type="similarity">
    <text evidence="2 11">Belongs to the WD repeat HIR1 family.</text>
</comment>
<dbReference type="Proteomes" id="UP000774326">
    <property type="component" value="Unassembled WGS sequence"/>
</dbReference>
<keyword evidence="6 11" id="KW-0156">Chromatin regulator</keyword>
<dbReference type="InterPro" id="IPR031120">
    <property type="entry name" value="HIR1-like"/>
</dbReference>
<dbReference type="Gene3D" id="2.130.10.10">
    <property type="entry name" value="YVTN repeat-like/Quinoprotein amine dehydrogenase"/>
    <property type="match status" value="2"/>
</dbReference>